<comment type="pathway">
    <text evidence="1 10">Secondary metabolite metabolism; methylglyoxal degradation; (R)-lactate from methylglyoxal: step 1/2.</text>
</comment>
<feature type="binding site" evidence="9">
    <location>
        <position position="395"/>
    </location>
    <ligand>
        <name>Zn(2+)</name>
        <dbReference type="ChEBI" id="CHEBI:29105"/>
        <note>ligand shared between dimeric partners</note>
    </ligand>
</feature>
<organism evidence="13 14">
    <name type="scientific">Quercus suber</name>
    <name type="common">Cork oak</name>
    <dbReference type="NCBI Taxonomy" id="58331"/>
    <lineage>
        <taxon>Eukaryota</taxon>
        <taxon>Viridiplantae</taxon>
        <taxon>Streptophyta</taxon>
        <taxon>Embryophyta</taxon>
        <taxon>Tracheophyta</taxon>
        <taxon>Spermatophyta</taxon>
        <taxon>Magnoliopsida</taxon>
        <taxon>eudicotyledons</taxon>
        <taxon>Gunneridae</taxon>
        <taxon>Pentapetalae</taxon>
        <taxon>rosids</taxon>
        <taxon>fabids</taxon>
        <taxon>Fagales</taxon>
        <taxon>Fagaceae</taxon>
        <taxon>Quercus</taxon>
    </lineage>
</organism>
<evidence type="ECO:0000313" key="13">
    <source>
        <dbReference type="EMBL" id="KAK7820134.1"/>
    </source>
</evidence>
<comment type="caution">
    <text evidence="13">The sequence shown here is derived from an EMBL/GenBank/DDBJ whole genome shotgun (WGS) entry which is preliminary data.</text>
</comment>
<keyword evidence="9 10" id="KW-0862">Zinc</keyword>
<dbReference type="GO" id="GO:0005737">
    <property type="term" value="C:cytoplasm"/>
    <property type="evidence" value="ECO:0007669"/>
    <property type="project" value="TreeGrafter"/>
</dbReference>
<reference evidence="13 14" key="1">
    <citation type="journal article" date="2018" name="Sci. Data">
        <title>The draft genome sequence of cork oak.</title>
        <authorList>
            <person name="Ramos A.M."/>
            <person name="Usie A."/>
            <person name="Barbosa P."/>
            <person name="Barros P.M."/>
            <person name="Capote T."/>
            <person name="Chaves I."/>
            <person name="Simoes F."/>
            <person name="Abreu I."/>
            <person name="Carrasquinho I."/>
            <person name="Faro C."/>
            <person name="Guimaraes J.B."/>
            <person name="Mendonca D."/>
            <person name="Nobrega F."/>
            <person name="Rodrigues L."/>
            <person name="Saibo N.J.M."/>
            <person name="Varela M.C."/>
            <person name="Egas C."/>
            <person name="Matos J."/>
            <person name="Miguel C.M."/>
            <person name="Oliveira M.M."/>
            <person name="Ricardo C.P."/>
            <person name="Goncalves S."/>
        </authorList>
    </citation>
    <scope>NUCLEOTIDE SEQUENCE [LARGE SCALE GENOMIC DNA]</scope>
    <source>
        <strain evidence="14">cv. HL8</strain>
    </source>
</reference>
<evidence type="ECO:0000256" key="7">
    <source>
        <dbReference type="ARBA" id="ARBA00048273"/>
    </source>
</evidence>
<sequence>MLEMAKCKQFAYCIVLFLYLIGSSMAAHTTPDDDVLGWVKKDNRRFLHADIRVGDLNSTIKFYTESLGMKLLSQKDFPEQKYSKAIVGFGPQDTHFVLELTYIYGVDKYDIGTGFGHFGIATQDIYTVVENIRAKGGVITREPGPIAEGGSTIFAFVQDPNGYSFELLQRPPTPEPLCQILLNVLDLDRAIEFYEKALGMNLLQKYDNPQEQFSMAMVGYGSNLTQTTVLELRYNYNVTEYTKGDGYAQIGSSMAAHTTPDDDVLEWVKKDNRRFLHADIRVGDLNSTIKFYTESLGMKLLSQKDFPEQKYSKAIVGFGPQDTHFVLELTYIYGVDKYDIGTGFGHFGIATQDIYTVVENIRAKGGVITREPGPIAEGGSTIFAFVQDPNGYSFELLQRPPTPEPLCQILLNVLDLDRAIEFYEEALGMNLLQKYDNPQEQFSMAMVGYGSNLTQTTVLELRYNYNVTEYTKGDGYAQVAIGTDDVYKSAAAVKLVTKELGGQIILPPVSIPTTNAKITSFVDPDGWKTDLVDNEDYLKQLQKKE</sequence>
<evidence type="ECO:0000256" key="1">
    <source>
        <dbReference type="ARBA" id="ARBA00005008"/>
    </source>
</evidence>
<dbReference type="GO" id="GO:0004462">
    <property type="term" value="F:lactoylglutathione lyase activity"/>
    <property type="evidence" value="ECO:0007669"/>
    <property type="project" value="UniProtKB-UniRule"/>
</dbReference>
<feature type="domain" description="VOC" evidence="12">
    <location>
        <begin position="45"/>
        <end position="170"/>
    </location>
</feature>
<evidence type="ECO:0000259" key="12">
    <source>
        <dbReference type="PROSITE" id="PS51819"/>
    </source>
</evidence>
<evidence type="ECO:0000256" key="11">
    <source>
        <dbReference type="SAM" id="SignalP"/>
    </source>
</evidence>
<evidence type="ECO:0000256" key="9">
    <source>
        <dbReference type="PIRSR" id="PIRSR604361-3"/>
    </source>
</evidence>
<keyword evidence="4 9" id="KW-0479">Metal-binding</keyword>
<keyword evidence="5 10" id="KW-0456">Lyase</keyword>
<comment type="catalytic activity">
    <reaction evidence="7 10">
        <text>(R)-S-lactoylglutathione = methylglyoxal + glutathione</text>
        <dbReference type="Rhea" id="RHEA:19069"/>
        <dbReference type="ChEBI" id="CHEBI:17158"/>
        <dbReference type="ChEBI" id="CHEBI:57474"/>
        <dbReference type="ChEBI" id="CHEBI:57925"/>
        <dbReference type="EC" id="4.4.1.5"/>
    </reaction>
</comment>
<dbReference type="PANTHER" id="PTHR46036">
    <property type="entry name" value="LACTOYLGLUTATHIONE LYASE"/>
    <property type="match status" value="1"/>
</dbReference>
<protein>
    <recommendedName>
        <fullName evidence="3 10">Lactoylglutathione lyase</fullName>
        <ecNumber evidence="3 10">4.4.1.5</ecNumber>
    </recommendedName>
    <alternativeName>
        <fullName evidence="6 10">Glyoxalase I</fullName>
    </alternativeName>
</protein>
<dbReference type="PROSITE" id="PS00935">
    <property type="entry name" value="GLYOXALASE_I_2"/>
    <property type="match status" value="2"/>
</dbReference>
<dbReference type="PROSITE" id="PS51819">
    <property type="entry name" value="VOC"/>
    <property type="match status" value="3"/>
</dbReference>
<evidence type="ECO:0000256" key="10">
    <source>
        <dbReference type="RuleBase" id="RU361179"/>
    </source>
</evidence>
<feature type="chain" id="PRO_5043351048" description="Lactoylglutathione lyase" evidence="11">
    <location>
        <begin position="27"/>
        <end position="545"/>
    </location>
</feature>
<evidence type="ECO:0000256" key="8">
    <source>
        <dbReference type="PIRSR" id="PIRSR604361-1"/>
    </source>
</evidence>
<feature type="binding site" evidence="9">
    <location>
        <position position="328"/>
    </location>
    <ligand>
        <name>Zn(2+)</name>
        <dbReference type="ChEBI" id="CHEBI:29105"/>
        <note>ligand shared between dimeric partners</note>
    </ligand>
</feature>
<feature type="domain" description="VOC" evidence="12">
    <location>
        <begin position="405"/>
        <end position="534"/>
    </location>
</feature>
<dbReference type="InterPro" id="IPR037523">
    <property type="entry name" value="VOC_core"/>
</dbReference>
<feature type="domain" description="VOC" evidence="12">
    <location>
        <begin position="274"/>
        <end position="399"/>
    </location>
</feature>
<keyword evidence="14" id="KW-1185">Reference proteome</keyword>
<comment type="function">
    <text evidence="10">Catalyzes the conversion of hemimercaptal, formed from methylglyoxal and glutathione, to S-lactoylglutathione.</text>
</comment>
<evidence type="ECO:0000256" key="6">
    <source>
        <dbReference type="ARBA" id="ARBA00030537"/>
    </source>
</evidence>
<comment type="similarity">
    <text evidence="2 10">Belongs to the glyoxalase I family.</text>
</comment>
<dbReference type="InterPro" id="IPR004361">
    <property type="entry name" value="Glyoxalase_1"/>
</dbReference>
<feature type="signal peptide" evidence="11">
    <location>
        <begin position="1"/>
        <end position="26"/>
    </location>
</feature>
<dbReference type="InterPro" id="IPR004360">
    <property type="entry name" value="Glyas_Fos-R_dOase_dom"/>
</dbReference>
<dbReference type="SUPFAM" id="SSF54593">
    <property type="entry name" value="Glyoxalase/Bleomycin resistance protein/Dihydroxybiphenyl dioxygenase"/>
    <property type="match status" value="4"/>
</dbReference>
<evidence type="ECO:0000256" key="2">
    <source>
        <dbReference type="ARBA" id="ARBA00010363"/>
    </source>
</evidence>
<dbReference type="EC" id="4.4.1.5" evidence="3 10"/>
<dbReference type="GO" id="GO:0019243">
    <property type="term" value="P:methylglyoxal catabolic process to D-lactate via S-lactoyl-glutathione"/>
    <property type="evidence" value="ECO:0007669"/>
    <property type="project" value="TreeGrafter"/>
</dbReference>
<dbReference type="GO" id="GO:0046872">
    <property type="term" value="F:metal ion binding"/>
    <property type="evidence" value="ECO:0007669"/>
    <property type="project" value="UniProtKB-UniRule"/>
</dbReference>
<dbReference type="InterPro" id="IPR018146">
    <property type="entry name" value="Glyoxalase_1_CS"/>
</dbReference>
<dbReference type="InterPro" id="IPR029068">
    <property type="entry name" value="Glyas_Bleomycin-R_OHBP_Dase"/>
</dbReference>
<gene>
    <name evidence="13" type="primary">GLX1_0</name>
    <name evidence="13" type="ORF">CFP56_039198</name>
</gene>
<dbReference type="AlphaFoldDB" id="A0AAW0J0F0"/>
<evidence type="ECO:0000256" key="4">
    <source>
        <dbReference type="ARBA" id="ARBA00022723"/>
    </source>
</evidence>
<evidence type="ECO:0000256" key="5">
    <source>
        <dbReference type="ARBA" id="ARBA00023239"/>
    </source>
</evidence>
<comment type="cofactor">
    <cofactor evidence="9">
        <name>Zn(2+)</name>
        <dbReference type="ChEBI" id="CHEBI:29105"/>
    </cofactor>
    <text evidence="9">Binds 1 zinc ion per subunit. In the homodimer, two zinc ions are bound between subunits.</text>
</comment>
<dbReference type="EMBL" id="PKMF04000751">
    <property type="protein sequence ID" value="KAK7820134.1"/>
    <property type="molecule type" value="Genomic_DNA"/>
</dbReference>
<feature type="binding site" evidence="9">
    <location>
        <position position="346"/>
    </location>
    <ligand>
        <name>Zn(2+)</name>
        <dbReference type="ChEBI" id="CHEBI:29105"/>
        <note>ligand shared between dimeric partners</note>
    </ligand>
</feature>
<evidence type="ECO:0000313" key="14">
    <source>
        <dbReference type="Proteomes" id="UP000237347"/>
    </source>
</evidence>
<dbReference type="Proteomes" id="UP000237347">
    <property type="component" value="Unassembled WGS sequence"/>
</dbReference>
<dbReference type="NCBIfam" id="TIGR00068">
    <property type="entry name" value="glyox_I"/>
    <property type="match status" value="2"/>
</dbReference>
<accession>A0AAW0J0F0</accession>
<name>A0AAW0J0F0_QUESU</name>
<keyword evidence="11" id="KW-0732">Signal</keyword>
<dbReference type="Pfam" id="PF00903">
    <property type="entry name" value="Glyoxalase"/>
    <property type="match status" value="4"/>
</dbReference>
<dbReference type="PANTHER" id="PTHR46036:SF12">
    <property type="entry name" value="VOC DOMAIN-CONTAINING PROTEIN"/>
    <property type="match status" value="1"/>
</dbReference>
<feature type="active site" description="Proton donor/acceptor" evidence="8">
    <location>
        <position position="395"/>
    </location>
</feature>
<evidence type="ECO:0000256" key="3">
    <source>
        <dbReference type="ARBA" id="ARBA00012081"/>
    </source>
</evidence>
<dbReference type="PROSITE" id="PS00934">
    <property type="entry name" value="GLYOXALASE_I_1"/>
    <property type="match status" value="2"/>
</dbReference>
<dbReference type="Gene3D" id="3.10.180.10">
    <property type="entry name" value="2,3-Dihydroxybiphenyl 1,2-Dioxygenase, domain 1"/>
    <property type="match status" value="4"/>
</dbReference>
<proteinExistence type="inferred from homology"/>